<keyword evidence="2" id="KW-1185">Reference proteome</keyword>
<dbReference type="EMBL" id="JAIWYP010000014">
    <property type="protein sequence ID" value="KAH3707396.1"/>
    <property type="molecule type" value="Genomic_DNA"/>
</dbReference>
<name>A0A9D3YY39_DREPO</name>
<dbReference type="AlphaFoldDB" id="A0A9D3YY39"/>
<evidence type="ECO:0000313" key="1">
    <source>
        <dbReference type="EMBL" id="KAH3707396.1"/>
    </source>
</evidence>
<accession>A0A9D3YY39</accession>
<protein>
    <submittedName>
        <fullName evidence="1">Uncharacterized protein</fullName>
    </submittedName>
</protein>
<comment type="caution">
    <text evidence="1">The sequence shown here is derived from an EMBL/GenBank/DDBJ whole genome shotgun (WGS) entry which is preliminary data.</text>
</comment>
<evidence type="ECO:0000313" key="2">
    <source>
        <dbReference type="Proteomes" id="UP000828390"/>
    </source>
</evidence>
<organism evidence="1 2">
    <name type="scientific">Dreissena polymorpha</name>
    <name type="common">Zebra mussel</name>
    <name type="synonym">Mytilus polymorpha</name>
    <dbReference type="NCBI Taxonomy" id="45954"/>
    <lineage>
        <taxon>Eukaryota</taxon>
        <taxon>Metazoa</taxon>
        <taxon>Spiralia</taxon>
        <taxon>Lophotrochozoa</taxon>
        <taxon>Mollusca</taxon>
        <taxon>Bivalvia</taxon>
        <taxon>Autobranchia</taxon>
        <taxon>Heteroconchia</taxon>
        <taxon>Euheterodonta</taxon>
        <taxon>Imparidentia</taxon>
        <taxon>Neoheterodontei</taxon>
        <taxon>Myida</taxon>
        <taxon>Dreissenoidea</taxon>
        <taxon>Dreissenidae</taxon>
        <taxon>Dreissena</taxon>
    </lineage>
</organism>
<sequence length="61" mass="6639">MYRRIACNRREGSGDNRTTAAIVLDGPGKNMCSRTVKGLHGQPKHTYGCLGALNSTYTDQP</sequence>
<reference evidence="1" key="2">
    <citation type="submission" date="2020-11" db="EMBL/GenBank/DDBJ databases">
        <authorList>
            <person name="McCartney M.A."/>
            <person name="Auch B."/>
            <person name="Kono T."/>
            <person name="Mallez S."/>
            <person name="Becker A."/>
            <person name="Gohl D.M."/>
            <person name="Silverstein K.A.T."/>
            <person name="Koren S."/>
            <person name="Bechman K.B."/>
            <person name="Herman A."/>
            <person name="Abrahante J.E."/>
            <person name="Garbe J."/>
        </authorList>
    </citation>
    <scope>NUCLEOTIDE SEQUENCE</scope>
    <source>
        <strain evidence="1">Duluth1</strain>
        <tissue evidence="1">Whole animal</tissue>
    </source>
</reference>
<reference evidence="1" key="1">
    <citation type="journal article" date="2019" name="bioRxiv">
        <title>The Genome of the Zebra Mussel, Dreissena polymorpha: A Resource for Invasive Species Research.</title>
        <authorList>
            <person name="McCartney M.A."/>
            <person name="Auch B."/>
            <person name="Kono T."/>
            <person name="Mallez S."/>
            <person name="Zhang Y."/>
            <person name="Obille A."/>
            <person name="Becker A."/>
            <person name="Abrahante J.E."/>
            <person name="Garbe J."/>
            <person name="Badalamenti J.P."/>
            <person name="Herman A."/>
            <person name="Mangelson H."/>
            <person name="Liachko I."/>
            <person name="Sullivan S."/>
            <person name="Sone E.D."/>
            <person name="Koren S."/>
            <person name="Silverstein K.A.T."/>
            <person name="Beckman K.B."/>
            <person name="Gohl D.M."/>
        </authorList>
    </citation>
    <scope>NUCLEOTIDE SEQUENCE</scope>
    <source>
        <strain evidence="1">Duluth1</strain>
        <tissue evidence="1">Whole animal</tissue>
    </source>
</reference>
<dbReference type="Proteomes" id="UP000828390">
    <property type="component" value="Unassembled WGS sequence"/>
</dbReference>
<gene>
    <name evidence="1" type="ORF">DPMN_066802</name>
</gene>
<proteinExistence type="predicted"/>